<feature type="region of interest" description="Disordered" evidence="7">
    <location>
        <begin position="1"/>
        <end position="21"/>
    </location>
</feature>
<dbReference type="InterPro" id="IPR012677">
    <property type="entry name" value="Nucleotide-bd_a/b_plait_sf"/>
</dbReference>
<dbReference type="AlphaFoldDB" id="A0A9W8DLV0"/>
<sequence>MTEASQPPVQLPEWVQGTTTAPLSDQDKANLEKARAYAKDLHSLLAYCQAKDEPVPEIPPVALSNNPFLDSSIDPTTLHNLSKVYVGSISPELNEDHIRAIMAQYGAVRELSMALDPLTGNHRGFCFMEYEVPDAGDMAVELLDGARVGNKALRVGRPNQYNTSLLGTLPPTVPGRLYIASVNEHIDESSLRAVFEPFGTLDGLVLIPDVLRRRHKGYGYLQYADSASADMALAAMNGFDLAGLPLRLRKSAIGAALPEGMALIERLGDLKVPPEVFASHEPTVALPHIQPAGPGGAGMGAGVAPPPSGLGNVAPYNAPGSGANATAVATTTPADPSNDTTWLTADSVAHEEGNGNLTNAQQRYSLMQKLAQRGVSTVLQVTNVVALEEVDDELREEFGEECAKFGQVVKVAVHTEPANPPDQQVKVFVQFLDASGSQAAQTALNGRWFGGRQLAARLYDQNKFYADDYTG</sequence>
<dbReference type="SMART" id="SM00361">
    <property type="entry name" value="RRM_1"/>
    <property type="match status" value="1"/>
</dbReference>
<reference evidence="9" key="1">
    <citation type="submission" date="2022-07" db="EMBL/GenBank/DDBJ databases">
        <title>Phylogenomic reconstructions and comparative analyses of Kickxellomycotina fungi.</title>
        <authorList>
            <person name="Reynolds N.K."/>
            <person name="Stajich J.E."/>
            <person name="Barry K."/>
            <person name="Grigoriev I.V."/>
            <person name="Crous P."/>
            <person name="Smith M.E."/>
        </authorList>
    </citation>
    <scope>NUCLEOTIDE SEQUENCE</scope>
    <source>
        <strain evidence="9">RSA 861</strain>
    </source>
</reference>
<evidence type="ECO:0000256" key="4">
    <source>
        <dbReference type="ARBA" id="ARBA00023187"/>
    </source>
</evidence>
<evidence type="ECO:0000256" key="1">
    <source>
        <dbReference type="ARBA" id="ARBA00004123"/>
    </source>
</evidence>
<dbReference type="InterPro" id="IPR051974">
    <property type="entry name" value="PUF60_regulator"/>
</dbReference>
<dbReference type="InterPro" id="IPR000504">
    <property type="entry name" value="RRM_dom"/>
</dbReference>
<dbReference type="SUPFAM" id="SSF54928">
    <property type="entry name" value="RNA-binding domain, RBD"/>
    <property type="match status" value="2"/>
</dbReference>
<feature type="domain" description="RRM" evidence="8">
    <location>
        <begin position="82"/>
        <end position="160"/>
    </location>
</feature>
<dbReference type="Gene3D" id="3.30.70.330">
    <property type="match status" value="3"/>
</dbReference>
<gene>
    <name evidence="9" type="ORF">IWQ60_011157</name>
</gene>
<dbReference type="GO" id="GO:0000380">
    <property type="term" value="P:alternative mRNA splicing, via spliceosome"/>
    <property type="evidence" value="ECO:0007669"/>
    <property type="project" value="TreeGrafter"/>
</dbReference>
<dbReference type="FunFam" id="3.30.70.330:FF:000382">
    <property type="entry name" value="G-patch domain-containing protein"/>
    <property type="match status" value="1"/>
</dbReference>
<keyword evidence="10" id="KW-1185">Reference proteome</keyword>
<dbReference type="Pfam" id="PF00076">
    <property type="entry name" value="RRM_1"/>
    <property type="match status" value="2"/>
</dbReference>
<feature type="domain" description="RRM" evidence="8">
    <location>
        <begin position="175"/>
        <end position="253"/>
    </location>
</feature>
<accession>A0A9W8DLV0</accession>
<evidence type="ECO:0000256" key="2">
    <source>
        <dbReference type="ARBA" id="ARBA00022664"/>
    </source>
</evidence>
<keyword evidence="4" id="KW-0508">mRNA splicing</keyword>
<evidence type="ECO:0000313" key="10">
    <source>
        <dbReference type="Proteomes" id="UP001150569"/>
    </source>
</evidence>
<dbReference type="GO" id="GO:0003723">
    <property type="term" value="F:RNA binding"/>
    <property type="evidence" value="ECO:0007669"/>
    <property type="project" value="UniProtKB-UniRule"/>
</dbReference>
<keyword evidence="5" id="KW-0539">Nucleus</keyword>
<evidence type="ECO:0000256" key="5">
    <source>
        <dbReference type="ARBA" id="ARBA00023242"/>
    </source>
</evidence>
<dbReference type="InterPro" id="IPR003954">
    <property type="entry name" value="RRM_euk-type"/>
</dbReference>
<dbReference type="SMART" id="SM00360">
    <property type="entry name" value="RRM"/>
    <property type="match status" value="3"/>
</dbReference>
<evidence type="ECO:0000313" key="9">
    <source>
        <dbReference type="EMBL" id="KAJ1909469.1"/>
    </source>
</evidence>
<protein>
    <recommendedName>
        <fullName evidence="8">RRM domain-containing protein</fullName>
    </recommendedName>
</protein>
<organism evidence="9 10">
    <name type="scientific">Tieghemiomyces parasiticus</name>
    <dbReference type="NCBI Taxonomy" id="78921"/>
    <lineage>
        <taxon>Eukaryota</taxon>
        <taxon>Fungi</taxon>
        <taxon>Fungi incertae sedis</taxon>
        <taxon>Zoopagomycota</taxon>
        <taxon>Kickxellomycotina</taxon>
        <taxon>Dimargaritomycetes</taxon>
        <taxon>Dimargaritales</taxon>
        <taxon>Dimargaritaceae</taxon>
        <taxon>Tieghemiomyces</taxon>
    </lineage>
</organism>
<keyword evidence="2" id="KW-0507">mRNA processing</keyword>
<dbReference type="GO" id="GO:0071011">
    <property type="term" value="C:precatalytic spliceosome"/>
    <property type="evidence" value="ECO:0007669"/>
    <property type="project" value="TreeGrafter"/>
</dbReference>
<dbReference type="GO" id="GO:0006376">
    <property type="term" value="P:mRNA splice site recognition"/>
    <property type="evidence" value="ECO:0007669"/>
    <property type="project" value="TreeGrafter"/>
</dbReference>
<dbReference type="EMBL" id="JANBPT010001197">
    <property type="protein sequence ID" value="KAJ1909469.1"/>
    <property type="molecule type" value="Genomic_DNA"/>
</dbReference>
<comment type="subcellular location">
    <subcellularLocation>
        <location evidence="1">Nucleus</location>
    </subcellularLocation>
</comment>
<dbReference type="InterPro" id="IPR035979">
    <property type="entry name" value="RBD_domain_sf"/>
</dbReference>
<dbReference type="GO" id="GO:0000381">
    <property type="term" value="P:regulation of alternative mRNA splicing, via spliceosome"/>
    <property type="evidence" value="ECO:0007669"/>
    <property type="project" value="TreeGrafter"/>
</dbReference>
<evidence type="ECO:0000256" key="7">
    <source>
        <dbReference type="SAM" id="MobiDB-lite"/>
    </source>
</evidence>
<dbReference type="PANTHER" id="PTHR47330:SF1">
    <property type="entry name" value="POLY(U)-BINDING-SPLICING FACTOR PUF60"/>
    <property type="match status" value="1"/>
</dbReference>
<dbReference type="PROSITE" id="PS50102">
    <property type="entry name" value="RRM"/>
    <property type="match status" value="3"/>
</dbReference>
<evidence type="ECO:0000256" key="3">
    <source>
        <dbReference type="ARBA" id="ARBA00022884"/>
    </source>
</evidence>
<evidence type="ECO:0000259" key="8">
    <source>
        <dbReference type="PROSITE" id="PS50102"/>
    </source>
</evidence>
<comment type="caution">
    <text evidence="9">The sequence shown here is derived from an EMBL/GenBank/DDBJ whole genome shotgun (WGS) entry which is preliminary data.</text>
</comment>
<dbReference type="Proteomes" id="UP001150569">
    <property type="component" value="Unassembled WGS sequence"/>
</dbReference>
<dbReference type="CDD" id="cd12374">
    <property type="entry name" value="RRM_UHM_SPF45_PUF60"/>
    <property type="match status" value="1"/>
</dbReference>
<dbReference type="PANTHER" id="PTHR47330">
    <property type="entry name" value="POLY(U)-BINDING-SPLICING FACTOR PUF60-B-RELATED"/>
    <property type="match status" value="1"/>
</dbReference>
<keyword evidence="3 6" id="KW-0694">RNA-binding</keyword>
<feature type="domain" description="RRM" evidence="8">
    <location>
        <begin position="377"/>
        <end position="461"/>
    </location>
</feature>
<proteinExistence type="predicted"/>
<name>A0A9W8DLV0_9FUNG</name>
<evidence type="ECO:0000256" key="6">
    <source>
        <dbReference type="PROSITE-ProRule" id="PRU00176"/>
    </source>
</evidence>
<dbReference type="GO" id="GO:0071013">
    <property type="term" value="C:catalytic step 2 spliceosome"/>
    <property type="evidence" value="ECO:0007669"/>
    <property type="project" value="TreeGrafter"/>
</dbReference>
<dbReference type="OrthoDB" id="5411533at2759"/>